<gene>
    <name evidence="1" type="ORF">FRX31_016172</name>
</gene>
<dbReference type="EMBL" id="JABWDY010018977">
    <property type="protein sequence ID" value="KAF5194241.1"/>
    <property type="molecule type" value="Genomic_DNA"/>
</dbReference>
<name>A0A7J6WAB1_THATH</name>
<feature type="non-terminal residue" evidence="1">
    <location>
        <position position="79"/>
    </location>
</feature>
<dbReference type="OrthoDB" id="905864at2759"/>
<organism evidence="1 2">
    <name type="scientific">Thalictrum thalictroides</name>
    <name type="common">Rue-anemone</name>
    <name type="synonym">Anemone thalictroides</name>
    <dbReference type="NCBI Taxonomy" id="46969"/>
    <lineage>
        <taxon>Eukaryota</taxon>
        <taxon>Viridiplantae</taxon>
        <taxon>Streptophyta</taxon>
        <taxon>Embryophyta</taxon>
        <taxon>Tracheophyta</taxon>
        <taxon>Spermatophyta</taxon>
        <taxon>Magnoliopsida</taxon>
        <taxon>Ranunculales</taxon>
        <taxon>Ranunculaceae</taxon>
        <taxon>Thalictroideae</taxon>
        <taxon>Thalictrum</taxon>
    </lineage>
</organism>
<keyword evidence="2" id="KW-1185">Reference proteome</keyword>
<evidence type="ECO:0000313" key="1">
    <source>
        <dbReference type="EMBL" id="KAF5194241.1"/>
    </source>
</evidence>
<comment type="caution">
    <text evidence="1">The sequence shown here is derived from an EMBL/GenBank/DDBJ whole genome shotgun (WGS) entry which is preliminary data.</text>
</comment>
<proteinExistence type="predicted"/>
<accession>A0A7J6WAB1</accession>
<dbReference type="AlphaFoldDB" id="A0A7J6WAB1"/>
<sequence>MWTTHEDFKDFIKHNWSLTGFSPQPLLALEIKIRNIRAQLKRWNKEVFGNIHKNIQFLEDAITRLEFKLITGWDQQAFI</sequence>
<dbReference type="Proteomes" id="UP000554482">
    <property type="component" value="Unassembled WGS sequence"/>
</dbReference>
<protein>
    <submittedName>
        <fullName evidence="1">Uncharacterized protein</fullName>
    </submittedName>
</protein>
<evidence type="ECO:0000313" key="2">
    <source>
        <dbReference type="Proteomes" id="UP000554482"/>
    </source>
</evidence>
<reference evidence="1 2" key="1">
    <citation type="submission" date="2020-06" db="EMBL/GenBank/DDBJ databases">
        <title>Transcriptomic and genomic resources for Thalictrum thalictroides and T. hernandezii: Facilitating candidate gene discovery in an emerging model plant lineage.</title>
        <authorList>
            <person name="Arias T."/>
            <person name="Riano-Pachon D.M."/>
            <person name="Di Stilio V.S."/>
        </authorList>
    </citation>
    <scope>NUCLEOTIDE SEQUENCE [LARGE SCALE GENOMIC DNA]</scope>
    <source>
        <strain evidence="2">cv. WT478/WT964</strain>
        <tissue evidence="1">Leaves</tissue>
    </source>
</reference>